<dbReference type="GO" id="GO:0006355">
    <property type="term" value="P:regulation of DNA-templated transcription"/>
    <property type="evidence" value="ECO:0007669"/>
    <property type="project" value="InterPro"/>
</dbReference>
<dbReference type="InterPro" id="IPR010985">
    <property type="entry name" value="Ribbon_hlx_hlx"/>
</dbReference>
<dbReference type="Proteomes" id="UP000228996">
    <property type="component" value="Unassembled WGS sequence"/>
</dbReference>
<name>A0A2M6XCP7_9BACT</name>
<protein>
    <submittedName>
        <fullName evidence="1">Uncharacterized protein</fullName>
    </submittedName>
</protein>
<proteinExistence type="predicted"/>
<sequence length="83" mass="9795">MKRTQIYFPKELHDDLKVGAAIMKISMSEYIRKLLEESLYFRPMKDKPLKKKASLMILADNAVNLGKPDLAKNFRKYFEESLR</sequence>
<gene>
    <name evidence="1" type="ORF">COT44_03055</name>
</gene>
<dbReference type="SUPFAM" id="SSF47598">
    <property type="entry name" value="Ribbon-helix-helix"/>
    <property type="match status" value="1"/>
</dbReference>
<dbReference type="InterPro" id="IPR013321">
    <property type="entry name" value="Arc_rbn_hlx_hlx"/>
</dbReference>
<evidence type="ECO:0000313" key="2">
    <source>
        <dbReference type="Proteomes" id="UP000228996"/>
    </source>
</evidence>
<dbReference type="EMBL" id="PEYO01000017">
    <property type="protein sequence ID" value="PIU03397.1"/>
    <property type="molecule type" value="Genomic_DNA"/>
</dbReference>
<reference evidence="2" key="1">
    <citation type="submission" date="2017-09" db="EMBL/GenBank/DDBJ databases">
        <title>Depth-based differentiation of microbial function through sediment-hosted aquifers and enrichment of novel symbionts in the deep terrestrial subsurface.</title>
        <authorList>
            <person name="Probst A.J."/>
            <person name="Ladd B."/>
            <person name="Jarett J.K."/>
            <person name="Geller-Mcgrath D.E."/>
            <person name="Sieber C.M.K."/>
            <person name="Emerson J.B."/>
            <person name="Anantharaman K."/>
            <person name="Thomas B.C."/>
            <person name="Malmstrom R."/>
            <person name="Stieglmeier M."/>
            <person name="Klingl A."/>
            <person name="Woyke T."/>
            <person name="Ryan C.M."/>
            <person name="Banfield J.F."/>
        </authorList>
    </citation>
    <scope>NUCLEOTIDE SEQUENCE [LARGE SCALE GENOMIC DNA]</scope>
</reference>
<comment type="caution">
    <text evidence="1">The sequence shown here is derived from an EMBL/GenBank/DDBJ whole genome shotgun (WGS) entry which is preliminary data.</text>
</comment>
<evidence type="ECO:0000313" key="1">
    <source>
        <dbReference type="EMBL" id="PIU03397.1"/>
    </source>
</evidence>
<dbReference type="Gene3D" id="1.10.1220.10">
    <property type="entry name" value="Met repressor-like"/>
    <property type="match status" value="1"/>
</dbReference>
<dbReference type="CDD" id="cd21631">
    <property type="entry name" value="RHH_CopG_NikR-like"/>
    <property type="match status" value="1"/>
</dbReference>
<accession>A0A2M6XCP7</accession>
<organism evidence="1 2">
    <name type="scientific">Candidatus Shapirobacteria bacterium CG08_land_8_20_14_0_20_39_18</name>
    <dbReference type="NCBI Taxonomy" id="1974883"/>
    <lineage>
        <taxon>Bacteria</taxon>
        <taxon>Candidatus Shapironibacteriota</taxon>
    </lineage>
</organism>
<dbReference type="AlphaFoldDB" id="A0A2M6XCP7"/>